<evidence type="ECO:0000313" key="10">
    <source>
        <dbReference type="EMBL" id="MDZ5456781.1"/>
    </source>
</evidence>
<evidence type="ECO:0000256" key="5">
    <source>
        <dbReference type="ARBA" id="ARBA00022984"/>
    </source>
</evidence>
<reference evidence="10 11" key="1">
    <citation type="submission" date="2023-11" db="EMBL/GenBank/DDBJ databases">
        <title>Draft genome of Azohydromonas lata strain H1 (DSM1123), a polyhydroxyalkanoate producer.</title>
        <authorList>
            <person name="Traversa D."/>
            <person name="D'Addabbo P."/>
            <person name="Pazzani C."/>
            <person name="Manzari C."/>
            <person name="Chiara M."/>
            <person name="Scrascia M."/>
        </authorList>
    </citation>
    <scope>NUCLEOTIDE SEQUENCE [LARGE SCALE GENOMIC DNA]</scope>
    <source>
        <strain evidence="10 11">H1</strain>
    </source>
</reference>
<dbReference type="Pfam" id="PF20142">
    <property type="entry name" value="Scaffold"/>
    <property type="match status" value="1"/>
</dbReference>
<comment type="caution">
    <text evidence="10">The sequence shown here is derived from an EMBL/GenBank/DDBJ whole genome shotgun (WGS) entry which is preliminary data.</text>
</comment>
<comment type="pathway">
    <text evidence="1 7">Cell wall biogenesis; peptidoglycan biosynthesis.</text>
</comment>
<gene>
    <name evidence="10" type="ORF">SM757_09365</name>
</gene>
<keyword evidence="6 7" id="KW-0961">Cell wall biogenesis/degradation</keyword>
<evidence type="ECO:0000256" key="1">
    <source>
        <dbReference type="ARBA" id="ARBA00004752"/>
    </source>
</evidence>
<dbReference type="InterPro" id="IPR036365">
    <property type="entry name" value="PGBD-like_sf"/>
</dbReference>
<comment type="similarity">
    <text evidence="2">Belongs to the YkuD family.</text>
</comment>
<keyword evidence="5 7" id="KW-0573">Peptidoglycan synthesis</keyword>
<keyword evidence="11" id="KW-1185">Reference proteome</keyword>
<evidence type="ECO:0000313" key="11">
    <source>
        <dbReference type="Proteomes" id="UP001293718"/>
    </source>
</evidence>
<proteinExistence type="inferred from homology"/>
<keyword evidence="8" id="KW-0732">Signal</keyword>
<dbReference type="PROSITE" id="PS52029">
    <property type="entry name" value="LD_TPASE"/>
    <property type="match status" value="1"/>
</dbReference>
<dbReference type="Pfam" id="PF03734">
    <property type="entry name" value="YkuD"/>
    <property type="match status" value="1"/>
</dbReference>
<dbReference type="Gene3D" id="1.10.101.10">
    <property type="entry name" value="PGBD-like superfamily/PGBD"/>
    <property type="match status" value="1"/>
</dbReference>
<evidence type="ECO:0000256" key="3">
    <source>
        <dbReference type="ARBA" id="ARBA00022679"/>
    </source>
</evidence>
<dbReference type="InterPro" id="IPR052905">
    <property type="entry name" value="LD-transpeptidase_YkuD-like"/>
</dbReference>
<dbReference type="Gene3D" id="2.40.440.10">
    <property type="entry name" value="L,D-transpeptidase catalytic domain-like"/>
    <property type="match status" value="1"/>
</dbReference>
<dbReference type="InterPro" id="IPR045380">
    <property type="entry name" value="LD_TPept_scaffold_dom"/>
</dbReference>
<dbReference type="SUPFAM" id="SSF47090">
    <property type="entry name" value="PGBD-like"/>
    <property type="match status" value="1"/>
</dbReference>
<dbReference type="EMBL" id="JAXOJX010000011">
    <property type="protein sequence ID" value="MDZ5456781.1"/>
    <property type="molecule type" value="Genomic_DNA"/>
</dbReference>
<dbReference type="PANTHER" id="PTHR41533:SF2">
    <property type="entry name" value="BLR7131 PROTEIN"/>
    <property type="match status" value="1"/>
</dbReference>
<dbReference type="CDD" id="cd16913">
    <property type="entry name" value="YkuD_like"/>
    <property type="match status" value="1"/>
</dbReference>
<evidence type="ECO:0000256" key="2">
    <source>
        <dbReference type="ARBA" id="ARBA00005992"/>
    </source>
</evidence>
<evidence type="ECO:0000256" key="8">
    <source>
        <dbReference type="SAM" id="SignalP"/>
    </source>
</evidence>
<evidence type="ECO:0000256" key="7">
    <source>
        <dbReference type="PROSITE-ProRule" id="PRU01373"/>
    </source>
</evidence>
<dbReference type="PANTHER" id="PTHR41533">
    <property type="entry name" value="L,D-TRANSPEPTIDASE HI_1667-RELATED"/>
    <property type="match status" value="1"/>
</dbReference>
<feature type="active site" description="Proton donor/acceptor" evidence="7">
    <location>
        <position position="414"/>
    </location>
</feature>
<dbReference type="SUPFAM" id="SSF141523">
    <property type="entry name" value="L,D-transpeptidase catalytic domain-like"/>
    <property type="match status" value="1"/>
</dbReference>
<feature type="domain" description="L,D-TPase catalytic" evidence="9">
    <location>
        <begin position="278"/>
        <end position="461"/>
    </location>
</feature>
<organism evidence="10 11">
    <name type="scientific">Azohydromonas lata</name>
    <dbReference type="NCBI Taxonomy" id="45677"/>
    <lineage>
        <taxon>Bacteria</taxon>
        <taxon>Pseudomonadati</taxon>
        <taxon>Pseudomonadota</taxon>
        <taxon>Betaproteobacteria</taxon>
        <taxon>Burkholderiales</taxon>
        <taxon>Sphaerotilaceae</taxon>
        <taxon>Azohydromonas</taxon>
    </lineage>
</organism>
<evidence type="ECO:0000259" key="9">
    <source>
        <dbReference type="PROSITE" id="PS52029"/>
    </source>
</evidence>
<dbReference type="InterPro" id="IPR036366">
    <property type="entry name" value="PGBDSf"/>
</dbReference>
<sequence length="522" mass="57874">MSRFLQRIRRRSGMALLLLCSACWAGPWVQEGRPALEAHEALQLLEAAGSHGLEPRDYGTEALLGALQRLEQAADADTQAGEQFQQALDTALQRYLRELHGGRVDPAALYPGWKHPAPDAFDPAAVLAAALAQHRLQDAVNAAVPPLPQYQQLRTALERYRRLEAHPAWAQPLPPLPTRPRSRGSAALEPGHAWVGLPLLAQRLQALGDLPSGPVPPRYEGVLVEAVRSFQRRHGLHADGLLGRDSRAALEVPPAARARQIALTLERLRWTPLLRASRMVVVNLPEFVLRAYEVRAGRIELRLEMKVIIGKALDTRTPLLDQDMRAIEFSPYWNVPPSIARGELVPRLRRDPAYWAREGFEFVAADGSVESTLTTARLNAVLAGALRIRQRPGPRNALGDIKFVFPNAENIYLHHTPATALFARERRDFSHGCIRVEQPAELAAFVLEGQPGWDAARIREAMARGESSTLRLQRPLPVLIAYGTALVKGGQAYFFEDLYGHDRVLDAALHNRPVPPLPEPAR</sequence>
<evidence type="ECO:0000256" key="6">
    <source>
        <dbReference type="ARBA" id="ARBA00023316"/>
    </source>
</evidence>
<feature type="chain" id="PRO_5046590607" evidence="8">
    <location>
        <begin position="26"/>
        <end position="522"/>
    </location>
</feature>
<dbReference type="InterPro" id="IPR005490">
    <property type="entry name" value="LD_TPept_cat_dom"/>
</dbReference>
<accession>A0ABU5ICE1</accession>
<keyword evidence="3" id="KW-0808">Transferase</keyword>
<protein>
    <submittedName>
        <fullName evidence="10">L,D-transpeptidase family protein</fullName>
    </submittedName>
</protein>
<dbReference type="InterPro" id="IPR002477">
    <property type="entry name" value="Peptidoglycan-bd-like"/>
</dbReference>
<dbReference type="Proteomes" id="UP001293718">
    <property type="component" value="Unassembled WGS sequence"/>
</dbReference>
<dbReference type="Pfam" id="PF01471">
    <property type="entry name" value="PG_binding_1"/>
    <property type="match status" value="1"/>
</dbReference>
<name>A0ABU5ICE1_9BURK</name>
<keyword evidence="4 7" id="KW-0133">Cell shape</keyword>
<evidence type="ECO:0000256" key="4">
    <source>
        <dbReference type="ARBA" id="ARBA00022960"/>
    </source>
</evidence>
<feature type="signal peptide" evidence="8">
    <location>
        <begin position="1"/>
        <end position="25"/>
    </location>
</feature>
<dbReference type="RefSeq" id="WP_322465217.1">
    <property type="nucleotide sequence ID" value="NZ_JAXOJX010000011.1"/>
</dbReference>
<dbReference type="InterPro" id="IPR038063">
    <property type="entry name" value="Transpep_catalytic_dom"/>
</dbReference>
<feature type="active site" description="Nucleophile" evidence="7">
    <location>
        <position position="433"/>
    </location>
</feature>